<accession>A0A6H9UTP9</accession>
<proteinExistence type="predicted"/>
<dbReference type="InterPro" id="IPR041413">
    <property type="entry name" value="MLTR_LBD"/>
</dbReference>
<evidence type="ECO:0000313" key="3">
    <source>
        <dbReference type="Proteomes" id="UP000442707"/>
    </source>
</evidence>
<keyword evidence="3" id="KW-1185">Reference proteome</keyword>
<organism evidence="2 3">
    <name type="scientific">Streptomyces luteolifulvus</name>
    <dbReference type="NCBI Taxonomy" id="2615112"/>
    <lineage>
        <taxon>Bacteria</taxon>
        <taxon>Bacillati</taxon>
        <taxon>Actinomycetota</taxon>
        <taxon>Actinomycetes</taxon>
        <taxon>Kitasatosporales</taxon>
        <taxon>Streptomycetaceae</taxon>
        <taxon>Streptomyces</taxon>
    </lineage>
</organism>
<dbReference type="AlphaFoldDB" id="A0A6H9UTP9"/>
<dbReference type="Proteomes" id="UP000442707">
    <property type="component" value="Unassembled WGS sequence"/>
</dbReference>
<protein>
    <recommendedName>
        <fullName evidence="1">MmyB-like transcription regulator ligand binding domain-containing protein</fullName>
    </recommendedName>
</protein>
<comment type="caution">
    <text evidence="2">The sequence shown here is derived from an EMBL/GenBank/DDBJ whole genome shotgun (WGS) entry which is preliminary data.</text>
</comment>
<reference evidence="2 3" key="1">
    <citation type="submission" date="2019-09" db="EMBL/GenBank/DDBJ databases">
        <title>Screening of Novel Bioactive Compounds from Soil-Associated.</title>
        <authorList>
            <person name="Zhao S."/>
        </authorList>
    </citation>
    <scope>NUCLEOTIDE SEQUENCE [LARGE SCALE GENOMIC DNA]</scope>
    <source>
        <strain evidence="2 3">HIT-DPA4</strain>
    </source>
</reference>
<dbReference type="Gene3D" id="3.30.450.180">
    <property type="match status" value="1"/>
</dbReference>
<evidence type="ECO:0000313" key="2">
    <source>
        <dbReference type="EMBL" id="KAB1142530.1"/>
    </source>
</evidence>
<dbReference type="RefSeq" id="WP_150953217.1">
    <property type="nucleotide sequence ID" value="NZ_VZRB01000024.1"/>
</dbReference>
<dbReference type="Pfam" id="PF17765">
    <property type="entry name" value="MLTR_LBD"/>
    <property type="match status" value="1"/>
</dbReference>
<feature type="domain" description="MmyB-like transcription regulator ligand binding" evidence="1">
    <location>
        <begin position="2"/>
        <end position="83"/>
    </location>
</feature>
<dbReference type="PANTHER" id="PTHR35010:SF2">
    <property type="entry name" value="BLL4672 PROTEIN"/>
    <property type="match status" value="1"/>
</dbReference>
<dbReference type="EMBL" id="VZRB01000024">
    <property type="protein sequence ID" value="KAB1142530.1"/>
    <property type="molecule type" value="Genomic_DNA"/>
</dbReference>
<name>A0A6H9UTP9_9ACTN</name>
<sequence length="113" mass="12346">MEDHEHHSLVQVADLRAAVALRPREPQAEALVRALKTGSSEFADLRDRHDVAVRRGDRKRIVHPALGIVDIDCEVLATARQDHCSSSPPAPAVRPPDCWNCCPRSAANTSSPP</sequence>
<gene>
    <name evidence="2" type="ORF">F7R91_28930</name>
</gene>
<dbReference type="PANTHER" id="PTHR35010">
    <property type="entry name" value="BLL4672 PROTEIN-RELATED"/>
    <property type="match status" value="1"/>
</dbReference>
<evidence type="ECO:0000259" key="1">
    <source>
        <dbReference type="Pfam" id="PF17765"/>
    </source>
</evidence>